<organism evidence="8 9">
    <name type="scientific">Priapulus caudatus</name>
    <name type="common">Priapulid worm</name>
    <dbReference type="NCBI Taxonomy" id="37621"/>
    <lineage>
        <taxon>Eukaryota</taxon>
        <taxon>Metazoa</taxon>
        <taxon>Ecdysozoa</taxon>
        <taxon>Scalidophora</taxon>
        <taxon>Priapulida</taxon>
        <taxon>Priapulimorpha</taxon>
        <taxon>Priapulimorphida</taxon>
        <taxon>Priapulidae</taxon>
        <taxon>Priapulus</taxon>
    </lineage>
</organism>
<evidence type="ECO:0000259" key="7">
    <source>
        <dbReference type="Pfam" id="PF01370"/>
    </source>
</evidence>
<dbReference type="PANTHER" id="PTHR43078:SF6">
    <property type="entry name" value="UDP-GLUCURONIC ACID DECARBOXYLASE 1"/>
    <property type="match status" value="1"/>
</dbReference>
<evidence type="ECO:0000256" key="4">
    <source>
        <dbReference type="ARBA" id="ARBA00023239"/>
    </source>
</evidence>
<proteinExistence type="predicted"/>
<protein>
    <submittedName>
        <fullName evidence="9">UDP-glucuronic acid decarboxylase 1-like</fullName>
    </submittedName>
</protein>
<dbReference type="RefSeq" id="XP_014666937.1">
    <property type="nucleotide sequence ID" value="XM_014811451.1"/>
</dbReference>
<comment type="cofactor">
    <cofactor evidence="1">
        <name>NAD(+)</name>
        <dbReference type="ChEBI" id="CHEBI:57540"/>
    </cofactor>
</comment>
<dbReference type="Pfam" id="PF01370">
    <property type="entry name" value="Epimerase"/>
    <property type="match status" value="1"/>
</dbReference>
<keyword evidence="3" id="KW-0520">NAD</keyword>
<keyword evidence="8" id="KW-1185">Reference proteome</keyword>
<evidence type="ECO:0000256" key="1">
    <source>
        <dbReference type="ARBA" id="ARBA00001911"/>
    </source>
</evidence>
<dbReference type="Proteomes" id="UP000695022">
    <property type="component" value="Unplaced"/>
</dbReference>
<dbReference type="PANTHER" id="PTHR43078">
    <property type="entry name" value="UDP-GLUCURONIC ACID DECARBOXYLASE-RELATED"/>
    <property type="match status" value="1"/>
</dbReference>
<dbReference type="Gene3D" id="3.90.25.10">
    <property type="entry name" value="UDP-galactose 4-epimerase, domain 1"/>
    <property type="match status" value="1"/>
</dbReference>
<evidence type="ECO:0000256" key="6">
    <source>
        <dbReference type="SAM" id="MobiDB-lite"/>
    </source>
</evidence>
<accession>A0ABM1E416</accession>
<feature type="coiled-coil region" evidence="5">
    <location>
        <begin position="74"/>
        <end position="101"/>
    </location>
</feature>
<keyword evidence="2" id="KW-0210">Decarboxylase</keyword>
<dbReference type="GeneID" id="106808646"/>
<dbReference type="CDD" id="cd05230">
    <property type="entry name" value="UGD_SDR_e"/>
    <property type="match status" value="1"/>
</dbReference>
<keyword evidence="4" id="KW-0456">Lyase</keyword>
<reference evidence="9" key="1">
    <citation type="submission" date="2025-08" db="UniProtKB">
        <authorList>
            <consortium name="RefSeq"/>
        </authorList>
    </citation>
    <scope>IDENTIFICATION</scope>
</reference>
<evidence type="ECO:0000256" key="5">
    <source>
        <dbReference type="SAM" id="Coils"/>
    </source>
</evidence>
<keyword evidence="5" id="KW-0175">Coiled coil</keyword>
<evidence type="ECO:0000256" key="3">
    <source>
        <dbReference type="ARBA" id="ARBA00023027"/>
    </source>
</evidence>
<dbReference type="InterPro" id="IPR044516">
    <property type="entry name" value="UXS-like"/>
</dbReference>
<evidence type="ECO:0000256" key="2">
    <source>
        <dbReference type="ARBA" id="ARBA00022793"/>
    </source>
</evidence>
<evidence type="ECO:0000313" key="8">
    <source>
        <dbReference type="Proteomes" id="UP000695022"/>
    </source>
</evidence>
<sequence length="431" mass="49407">MSRNNFVCSKKIKMLAFIVTVFVVGSYVYGHAFKGDIVPGNRADMQQQQSPLVHPASQESSRTHNKFVPSDFGAQQCEKKMKDLEERLSNIEQERKTYPETKYLTYKDKKRILVTGGAGFVGSHLVDALMMRGHEVTVVDNFFTGRKRNIVHWIGHENFELLHHDIVNPLYIEVDEIYHLASPASPPHYMFNPVKTLKTNTLGTINILGLAKRVRARVLFASTSEVYGDPEEHPQSEDYWGHVNPIGPRACYDEGKRVAETLCYSYMKQDNIDVRVARIFNTYGPRMHMNDGRVVSNFILQSLQNEALTIYGSGEQTRSFQYVSDLVDGLMALMRSNYTLPVNLGNPEEHTINEFAHIIKKIIGQCSITNHSAVWSGYVVPMLDGLNWTIAYFRDELQHAKRKENFHVWEPRSASNYKMHGQQNQQWLPHL</sequence>
<evidence type="ECO:0000313" key="9">
    <source>
        <dbReference type="RefSeq" id="XP_014666937.1"/>
    </source>
</evidence>
<gene>
    <name evidence="9" type="primary">LOC106808646</name>
</gene>
<feature type="domain" description="NAD-dependent epimerase/dehydratase" evidence="7">
    <location>
        <begin position="112"/>
        <end position="337"/>
    </location>
</feature>
<dbReference type="InterPro" id="IPR001509">
    <property type="entry name" value="Epimerase_deHydtase"/>
</dbReference>
<dbReference type="SUPFAM" id="SSF51735">
    <property type="entry name" value="NAD(P)-binding Rossmann-fold domains"/>
    <property type="match status" value="1"/>
</dbReference>
<name>A0ABM1E416_PRICU</name>
<dbReference type="InterPro" id="IPR036291">
    <property type="entry name" value="NAD(P)-bd_dom_sf"/>
</dbReference>
<feature type="region of interest" description="Disordered" evidence="6">
    <location>
        <begin position="45"/>
        <end position="68"/>
    </location>
</feature>
<dbReference type="Gene3D" id="3.40.50.720">
    <property type="entry name" value="NAD(P)-binding Rossmann-like Domain"/>
    <property type="match status" value="1"/>
</dbReference>